<dbReference type="AlphaFoldDB" id="A0A6J8A6J0"/>
<reference evidence="2 3" key="1">
    <citation type="submission" date="2020-06" db="EMBL/GenBank/DDBJ databases">
        <authorList>
            <person name="Li R."/>
            <person name="Bekaert M."/>
        </authorList>
    </citation>
    <scope>NUCLEOTIDE SEQUENCE [LARGE SCALE GENOMIC DNA]</scope>
    <source>
        <strain evidence="3">wild</strain>
    </source>
</reference>
<dbReference type="PANTHER" id="PTHR47456:SF1">
    <property type="entry name" value="PHD-TYPE DOMAIN-CONTAINING PROTEIN"/>
    <property type="match status" value="1"/>
</dbReference>
<protein>
    <submittedName>
        <fullName evidence="2">CARF</fullName>
    </submittedName>
</protein>
<dbReference type="InterPro" id="IPR029309">
    <property type="entry name" value="CaRF"/>
</dbReference>
<evidence type="ECO:0000313" key="2">
    <source>
        <dbReference type="EMBL" id="CAC5361591.1"/>
    </source>
</evidence>
<feature type="compositionally biased region" description="Basic and acidic residues" evidence="1">
    <location>
        <begin position="43"/>
        <end position="55"/>
    </location>
</feature>
<dbReference type="EMBL" id="CACVKT020000630">
    <property type="protein sequence ID" value="CAC5361591.1"/>
    <property type="molecule type" value="Genomic_DNA"/>
</dbReference>
<accession>A0A6J8A6J0</accession>
<dbReference type="OrthoDB" id="6113703at2759"/>
<evidence type="ECO:0000313" key="3">
    <source>
        <dbReference type="Proteomes" id="UP000507470"/>
    </source>
</evidence>
<dbReference type="Proteomes" id="UP000507470">
    <property type="component" value="Unassembled WGS sequence"/>
</dbReference>
<evidence type="ECO:0000256" key="1">
    <source>
        <dbReference type="SAM" id="MobiDB-lite"/>
    </source>
</evidence>
<organism evidence="2 3">
    <name type="scientific">Mytilus coruscus</name>
    <name type="common">Sea mussel</name>
    <dbReference type="NCBI Taxonomy" id="42192"/>
    <lineage>
        <taxon>Eukaryota</taxon>
        <taxon>Metazoa</taxon>
        <taxon>Spiralia</taxon>
        <taxon>Lophotrochozoa</taxon>
        <taxon>Mollusca</taxon>
        <taxon>Bivalvia</taxon>
        <taxon>Autobranchia</taxon>
        <taxon>Pteriomorphia</taxon>
        <taxon>Mytilida</taxon>
        <taxon>Mytiloidea</taxon>
        <taxon>Mytilidae</taxon>
        <taxon>Mytilinae</taxon>
        <taxon>Mytilus</taxon>
    </lineage>
</organism>
<name>A0A6J8A6J0_MYTCO</name>
<sequence length="243" mass="29071">MENTQANDGPEICFDGIPYINVGWMTKECQNGPDRHKKKKAKYKEEKENDKEDHGYIKKTRRHIQDTKKLDCPARIRLRIIVKFPQFKVDNYEDKWGRKQASINLKAQISDDLKIEKQLKFYLLLPDRNEHQNHLLDELAGFCQPVDSKIILKIKQLTIEEGVRTVQEMKRHIRMFVSRDLCPGQQIDPCNRRYYPHDRDIKNHIDRALSCTRYSKDDQENLEFIVEEWKRKFPDDSFHLRTS</sequence>
<keyword evidence="3" id="KW-1185">Reference proteome</keyword>
<gene>
    <name evidence="2" type="ORF">MCOR_3677</name>
</gene>
<dbReference type="GO" id="GO:0003700">
    <property type="term" value="F:DNA-binding transcription factor activity"/>
    <property type="evidence" value="ECO:0007669"/>
    <property type="project" value="InterPro"/>
</dbReference>
<dbReference type="Pfam" id="PF15299">
    <property type="entry name" value="ALS2CR8"/>
    <property type="match status" value="1"/>
</dbReference>
<dbReference type="PANTHER" id="PTHR47456">
    <property type="entry name" value="PHD-TYPE DOMAIN-CONTAINING PROTEIN"/>
    <property type="match status" value="1"/>
</dbReference>
<feature type="region of interest" description="Disordered" evidence="1">
    <location>
        <begin position="31"/>
        <end position="55"/>
    </location>
</feature>
<proteinExistence type="predicted"/>